<dbReference type="PANTHER" id="PTHR30619">
    <property type="entry name" value="DNA INTERNALIZATION/COMPETENCE PROTEIN COMEC/REC2"/>
    <property type="match status" value="1"/>
</dbReference>
<dbReference type="InterPro" id="IPR001279">
    <property type="entry name" value="Metallo-B-lactamas"/>
</dbReference>
<dbReference type="Gene3D" id="3.60.15.10">
    <property type="entry name" value="Ribonuclease Z/Hydroxyacylglutathione hydrolase-like"/>
    <property type="match status" value="1"/>
</dbReference>
<keyword evidence="2" id="KW-0378">Hydrolase</keyword>
<evidence type="ECO:0000313" key="2">
    <source>
        <dbReference type="EMBL" id="QQB36995.1"/>
    </source>
</evidence>
<dbReference type="NCBIfam" id="NF041809">
    <property type="entry name" value="Avs1a"/>
    <property type="match status" value="1"/>
</dbReference>
<dbReference type="Pfam" id="PF00753">
    <property type="entry name" value="Lactamase_B"/>
    <property type="match status" value="1"/>
</dbReference>
<accession>A0A7T4E5L9</accession>
<name>A0A7T4E5L9_9BURK</name>
<dbReference type="SUPFAM" id="SSF56281">
    <property type="entry name" value="Metallo-hydrolase/oxidoreductase"/>
    <property type="match status" value="1"/>
</dbReference>
<dbReference type="EMBL" id="CP065997">
    <property type="protein sequence ID" value="QQB36995.1"/>
    <property type="molecule type" value="Genomic_DNA"/>
</dbReference>
<dbReference type="GO" id="GO:0016787">
    <property type="term" value="F:hydrolase activity"/>
    <property type="evidence" value="ECO:0007669"/>
    <property type="project" value="UniProtKB-KW"/>
</dbReference>
<dbReference type="AlphaFoldDB" id="A0A7T4E5L9"/>
<reference evidence="2 3" key="1">
    <citation type="submission" date="2020-12" db="EMBL/GenBank/DDBJ databases">
        <title>FDA dAtabase for Regulatory Grade micrObial Sequences (FDA-ARGOS): Supporting development and validation of Infectious Disease Dx tests.</title>
        <authorList>
            <person name="Sproer C."/>
            <person name="Gronow S."/>
            <person name="Severitt S."/>
            <person name="Schroder I."/>
            <person name="Tallon L."/>
            <person name="Sadzewicz L."/>
            <person name="Zhao X."/>
            <person name="Boylan J."/>
            <person name="Ott S."/>
            <person name="Bowen H."/>
            <person name="Vavikolanu K."/>
            <person name="Mehta A."/>
            <person name="Aluvathingal J."/>
            <person name="Nadendla S."/>
            <person name="Lowell S."/>
            <person name="Myers T."/>
            <person name="Yan Y."/>
            <person name="Sichtig H."/>
        </authorList>
    </citation>
    <scope>NUCLEOTIDE SEQUENCE [LARGE SCALE GENOMIC DNA]</scope>
    <source>
        <strain evidence="2 3">FDAARGOS_1050</strain>
    </source>
</reference>
<dbReference type="InterPro" id="IPR052159">
    <property type="entry name" value="Competence_DNA_uptake"/>
</dbReference>
<dbReference type="Proteomes" id="UP000595231">
    <property type="component" value="Chromosome"/>
</dbReference>
<dbReference type="InterPro" id="IPR036866">
    <property type="entry name" value="RibonucZ/Hydroxyglut_hydro"/>
</dbReference>
<feature type="domain" description="Metallo-beta-lactamase" evidence="1">
    <location>
        <begin position="10"/>
        <end position="72"/>
    </location>
</feature>
<proteinExistence type="predicted"/>
<dbReference type="RefSeq" id="WP_198486584.1">
    <property type="nucleotide sequence ID" value="NZ_CP065997.1"/>
</dbReference>
<organism evidence="2 3">
    <name type="scientific">Achromobacter deleyi</name>
    <dbReference type="NCBI Taxonomy" id="1353891"/>
    <lineage>
        <taxon>Bacteria</taxon>
        <taxon>Pseudomonadati</taxon>
        <taxon>Pseudomonadota</taxon>
        <taxon>Betaproteobacteria</taxon>
        <taxon>Burkholderiales</taxon>
        <taxon>Alcaligenaceae</taxon>
        <taxon>Achromobacter</taxon>
    </lineage>
</organism>
<protein>
    <submittedName>
        <fullName evidence="2">MBL fold metallo-hydrolase</fullName>
    </submittedName>
</protein>
<evidence type="ECO:0000259" key="1">
    <source>
        <dbReference type="Pfam" id="PF00753"/>
    </source>
</evidence>
<sequence>MLRIRMYPAENGDAFLLSAAGSNVLVDGGYAKTFDDHIQSDLLEIASRGEHLDLVIASHIDADHISGLIRFLTINEKSAAPKVVSVGQVWHNSLRSLTAINDAAIRPTDRLILDAINRRGHPVQIGILPNGPKDISARQGSSLAALIRRGGYRWNDHDGATSIAVERAPVFQLAGGNIRVIGPTQQRLDGLLKWWKGRLRQMGYNGPTGTGGEIDDAFELVCEHAGESAASRPVPVSARERKDLEAVYDPDVSITNGSSIATIIELGGARVLMLADAWAEDVVPALRALESHGHSMLFDAIKISHHGSLRNTSPELLRLVDAPRYIVSSNGNAHGHPDIEVLAAIVDRPASFSRTLYFNYPTPASAFLRNHVSKSGASFTVHDKATDWIEIEGQTDD</sequence>
<gene>
    <name evidence="2" type="ORF">I6I07_10480</name>
</gene>
<evidence type="ECO:0000313" key="3">
    <source>
        <dbReference type="Proteomes" id="UP000595231"/>
    </source>
</evidence>
<dbReference type="PANTHER" id="PTHR30619:SF1">
    <property type="entry name" value="RECOMBINATION PROTEIN 2"/>
    <property type="match status" value="1"/>
</dbReference>